<protein>
    <submittedName>
        <fullName evidence="1">Uncharacterized protein</fullName>
    </submittedName>
</protein>
<accession>A0AA96I3G5</accession>
<dbReference type="AlphaFoldDB" id="A0AA96I3G5"/>
<evidence type="ECO:0000313" key="1">
    <source>
        <dbReference type="EMBL" id="WNL16276.1"/>
    </source>
</evidence>
<reference evidence="1" key="1">
    <citation type="submission" date="2023-09" db="EMBL/GenBank/DDBJ databases">
        <title>Arcobacter tbilisiensis sp. nov. isolated from chicken meat in Tbilisi, Georgia.</title>
        <authorList>
            <person name="Matthias R."/>
            <person name="Zautner A.E."/>
        </authorList>
    </citation>
    <scope>NUCLEOTIDE SEQUENCE</scope>
    <source>
        <strain evidence="1">LEO 107</strain>
    </source>
</reference>
<organism evidence="1">
    <name type="scientific">Arcobacter sp. AZ-2023</name>
    <dbReference type="NCBI Taxonomy" id="3074453"/>
    <lineage>
        <taxon>Bacteria</taxon>
        <taxon>Pseudomonadati</taxon>
        <taxon>Campylobacterota</taxon>
        <taxon>Epsilonproteobacteria</taxon>
        <taxon>Campylobacterales</taxon>
        <taxon>Arcobacteraceae</taxon>
        <taxon>Arcobacter</taxon>
    </lineage>
</organism>
<proteinExistence type="predicted"/>
<name>A0AA96I3G5_9BACT</name>
<gene>
    <name evidence="1" type="ORF">RJG54_08635</name>
</gene>
<dbReference type="EMBL" id="CP134846">
    <property type="protein sequence ID" value="WNL16276.1"/>
    <property type="molecule type" value="Genomic_DNA"/>
</dbReference>
<sequence length="96" mass="11389">MTIGEAKEKVCPFISNGEKLIKCIIHECIAWEYTKTEFSTEEKVKILLNEEAQDIWNRYIENRKDIEYHYKEELSKLDLLNDSKKGYCLKIGDIEK</sequence>